<gene>
    <name evidence="8" type="primary">LOC115156843</name>
</gene>
<evidence type="ECO:0000256" key="3">
    <source>
        <dbReference type="ARBA" id="ARBA00023136"/>
    </source>
</evidence>
<dbReference type="InterPro" id="IPR013783">
    <property type="entry name" value="Ig-like_fold"/>
</dbReference>
<name>A0A674EFP8_SALTR</name>
<comment type="subcellular location">
    <subcellularLocation>
        <location evidence="1">Membrane</location>
    </subcellularLocation>
</comment>
<reference evidence="8" key="2">
    <citation type="submission" date="2025-09" db="UniProtKB">
        <authorList>
            <consortium name="Ensembl"/>
        </authorList>
    </citation>
    <scope>IDENTIFICATION</scope>
</reference>
<dbReference type="PROSITE" id="PS51257">
    <property type="entry name" value="PROKAR_LIPOPROTEIN"/>
    <property type="match status" value="1"/>
</dbReference>
<dbReference type="Ensembl" id="ENSSTUT00000114499.1">
    <property type="protein sequence ID" value="ENSSTUP00000106846.1"/>
    <property type="gene ID" value="ENSSTUG00000047570.1"/>
</dbReference>
<dbReference type="SUPFAM" id="SSF48726">
    <property type="entry name" value="Immunoglobulin"/>
    <property type="match status" value="2"/>
</dbReference>
<keyword evidence="6" id="KW-0732">Signal</keyword>
<evidence type="ECO:0000313" key="8">
    <source>
        <dbReference type="Ensembl" id="ENSSTUP00000106846.1"/>
    </source>
</evidence>
<organism evidence="8 9">
    <name type="scientific">Salmo trutta</name>
    <name type="common">Brown trout</name>
    <dbReference type="NCBI Taxonomy" id="8032"/>
    <lineage>
        <taxon>Eukaryota</taxon>
        <taxon>Metazoa</taxon>
        <taxon>Chordata</taxon>
        <taxon>Craniata</taxon>
        <taxon>Vertebrata</taxon>
        <taxon>Euteleostomi</taxon>
        <taxon>Actinopterygii</taxon>
        <taxon>Neopterygii</taxon>
        <taxon>Teleostei</taxon>
        <taxon>Protacanthopterygii</taxon>
        <taxon>Salmoniformes</taxon>
        <taxon>Salmonidae</taxon>
        <taxon>Salmoninae</taxon>
        <taxon>Salmo</taxon>
    </lineage>
</organism>
<keyword evidence="3 5" id="KW-0472">Membrane</keyword>
<dbReference type="GO" id="GO:0005886">
    <property type="term" value="C:plasma membrane"/>
    <property type="evidence" value="ECO:0007669"/>
    <property type="project" value="TreeGrafter"/>
</dbReference>
<dbReference type="AlphaFoldDB" id="A0A674EFP8"/>
<evidence type="ECO:0000259" key="7">
    <source>
        <dbReference type="PROSITE" id="PS50835"/>
    </source>
</evidence>
<dbReference type="InterPro" id="IPR013106">
    <property type="entry name" value="Ig_V-set"/>
</dbReference>
<dbReference type="SMART" id="SM00409">
    <property type="entry name" value="IG"/>
    <property type="match status" value="2"/>
</dbReference>
<feature type="signal peptide" evidence="6">
    <location>
        <begin position="1"/>
        <end position="19"/>
    </location>
</feature>
<dbReference type="Gene3D" id="2.60.40.10">
    <property type="entry name" value="Immunoglobulins"/>
    <property type="match status" value="2"/>
</dbReference>
<dbReference type="GO" id="GO:0004888">
    <property type="term" value="F:transmembrane signaling receptor activity"/>
    <property type="evidence" value="ECO:0007669"/>
    <property type="project" value="TreeGrafter"/>
</dbReference>
<evidence type="ECO:0000256" key="1">
    <source>
        <dbReference type="ARBA" id="ARBA00004370"/>
    </source>
</evidence>
<dbReference type="InterPro" id="IPR050671">
    <property type="entry name" value="CD300_family_receptors"/>
</dbReference>
<feature type="domain" description="Ig-like" evidence="7">
    <location>
        <begin position="27"/>
        <end position="113"/>
    </location>
</feature>
<sequence length="321" mass="36042">MRNLLILIILSFMTGCVSCLEVEGCSGGTVIFTCKYPDNYQSNDKYFCKESTQSCEEKIKSGMKNTWENKDRFSLCDTNRKLFTVIIRKLEKSDEGNYKCEVATSDPSSGHVTIVELKVKEDDCFKKSVKETAYLGRNATITCKYPEDHENRTKYFCKQDDRFICKDNITLESEKISNKHGRLFVSDNRRERVFTVTFTNLTVEDTGVYWCGGKTHVYTTLITEVELAVNAPPKTTMVTTMSPASSSRSPPSPLNSTSVVTIVSVSLGGLVFAAFLVIVYSCKRNKQKGSFFLTHTHTHTPVEAAEGRTAHNNGQNSQNIQ</sequence>
<dbReference type="Proteomes" id="UP000472277">
    <property type="component" value="Chromosome 21"/>
</dbReference>
<keyword evidence="2 5" id="KW-0812">Transmembrane</keyword>
<dbReference type="InterPro" id="IPR003599">
    <property type="entry name" value="Ig_sub"/>
</dbReference>
<dbReference type="Pfam" id="PF07686">
    <property type="entry name" value="V-set"/>
    <property type="match status" value="2"/>
</dbReference>
<dbReference type="CDD" id="cd05716">
    <property type="entry name" value="IgV_pIgR_like"/>
    <property type="match status" value="1"/>
</dbReference>
<reference evidence="8" key="1">
    <citation type="submission" date="2025-08" db="UniProtKB">
        <authorList>
            <consortium name="Ensembl"/>
        </authorList>
    </citation>
    <scope>IDENTIFICATION</scope>
</reference>
<dbReference type="InterPro" id="IPR036179">
    <property type="entry name" value="Ig-like_dom_sf"/>
</dbReference>
<evidence type="ECO:0000313" key="9">
    <source>
        <dbReference type="Proteomes" id="UP000472277"/>
    </source>
</evidence>
<dbReference type="GeneTree" id="ENSGT00950000182977"/>
<evidence type="ECO:0000256" key="5">
    <source>
        <dbReference type="SAM" id="Phobius"/>
    </source>
</evidence>
<dbReference type="PANTHER" id="PTHR11860:SF87">
    <property type="entry name" value="CMRF35-LIKE MOLECULE 8"/>
    <property type="match status" value="1"/>
</dbReference>
<evidence type="ECO:0000256" key="4">
    <source>
        <dbReference type="SAM" id="MobiDB-lite"/>
    </source>
</evidence>
<dbReference type="PANTHER" id="PTHR11860">
    <property type="entry name" value="POLYMERIC-IMMUNOGLOBULIN RECEPTOR"/>
    <property type="match status" value="1"/>
</dbReference>
<keyword evidence="5" id="KW-1133">Transmembrane helix</keyword>
<dbReference type="InParanoid" id="A0A674EFP8"/>
<proteinExistence type="predicted"/>
<dbReference type="InterPro" id="IPR007110">
    <property type="entry name" value="Ig-like_dom"/>
</dbReference>
<feature type="region of interest" description="Disordered" evidence="4">
    <location>
        <begin position="302"/>
        <end position="321"/>
    </location>
</feature>
<feature type="transmembrane region" description="Helical" evidence="5">
    <location>
        <begin position="259"/>
        <end position="280"/>
    </location>
</feature>
<evidence type="ECO:0000256" key="2">
    <source>
        <dbReference type="ARBA" id="ARBA00022692"/>
    </source>
</evidence>
<feature type="chain" id="PRO_5025357705" evidence="6">
    <location>
        <begin position="20"/>
        <end position="321"/>
    </location>
</feature>
<feature type="compositionally biased region" description="Polar residues" evidence="4">
    <location>
        <begin position="310"/>
        <end position="321"/>
    </location>
</feature>
<keyword evidence="9" id="KW-1185">Reference proteome</keyword>
<dbReference type="OMA" id="FTDYTRI"/>
<protein>
    <submittedName>
        <fullName evidence="8">Polymeric immunoglobulin receptor-like</fullName>
    </submittedName>
</protein>
<dbReference type="PROSITE" id="PS50835">
    <property type="entry name" value="IG_LIKE"/>
    <property type="match status" value="1"/>
</dbReference>
<evidence type="ECO:0000256" key="6">
    <source>
        <dbReference type="SAM" id="SignalP"/>
    </source>
</evidence>
<accession>A0A674EFP8</accession>